<feature type="region of interest" description="Disordered" evidence="1">
    <location>
        <begin position="1160"/>
        <end position="1180"/>
    </location>
</feature>
<feature type="region of interest" description="Disordered" evidence="1">
    <location>
        <begin position="725"/>
        <end position="758"/>
    </location>
</feature>
<feature type="region of interest" description="Disordered" evidence="1">
    <location>
        <begin position="1"/>
        <end position="39"/>
    </location>
</feature>
<protein>
    <recommendedName>
        <fullName evidence="5">Transmembrane protein</fullName>
    </recommendedName>
</protein>
<feature type="transmembrane region" description="Helical" evidence="2">
    <location>
        <begin position="1093"/>
        <end position="1110"/>
    </location>
</feature>
<evidence type="ECO:0000313" key="4">
    <source>
        <dbReference type="Proteomes" id="UP000006860"/>
    </source>
</evidence>
<evidence type="ECO:0008006" key="5">
    <source>
        <dbReference type="Google" id="ProtNLM"/>
    </source>
</evidence>
<dbReference type="eggNOG" id="ENOG5031UKG">
    <property type="taxonomic scope" value="Bacteria"/>
</dbReference>
<feature type="region of interest" description="Disordered" evidence="1">
    <location>
        <begin position="653"/>
        <end position="689"/>
    </location>
</feature>
<keyword evidence="2" id="KW-1133">Transmembrane helix</keyword>
<feature type="compositionally biased region" description="Low complexity" evidence="1">
    <location>
        <begin position="741"/>
        <end position="753"/>
    </location>
</feature>
<evidence type="ECO:0000256" key="2">
    <source>
        <dbReference type="SAM" id="Phobius"/>
    </source>
</evidence>
<dbReference type="OrthoDB" id="207197at2"/>
<accession>F0SMP7</accession>
<dbReference type="KEGG" id="pbs:Plabr_1253"/>
<keyword evidence="2" id="KW-0812">Transmembrane</keyword>
<reference evidence="4" key="1">
    <citation type="submission" date="2011-02" db="EMBL/GenBank/DDBJ databases">
        <title>The complete genome of Planctomyces brasiliensis DSM 5305.</title>
        <authorList>
            <person name="Lucas S."/>
            <person name="Copeland A."/>
            <person name="Lapidus A."/>
            <person name="Bruce D."/>
            <person name="Goodwin L."/>
            <person name="Pitluck S."/>
            <person name="Kyrpides N."/>
            <person name="Mavromatis K."/>
            <person name="Pagani I."/>
            <person name="Ivanova N."/>
            <person name="Ovchinnikova G."/>
            <person name="Lu M."/>
            <person name="Detter J.C."/>
            <person name="Han C."/>
            <person name="Land M."/>
            <person name="Hauser L."/>
            <person name="Markowitz V."/>
            <person name="Cheng J.-F."/>
            <person name="Hugenholtz P."/>
            <person name="Woyke T."/>
            <person name="Wu D."/>
            <person name="Tindall B."/>
            <person name="Pomrenke H.G."/>
            <person name="Brambilla E."/>
            <person name="Klenk H.-P."/>
            <person name="Eisen J.A."/>
        </authorList>
    </citation>
    <scope>NUCLEOTIDE SEQUENCE [LARGE SCALE GENOMIC DNA]</scope>
    <source>
        <strain evidence="4">ATCC 49424 / DSM 5305 / JCM 21570 / NBRC 103401 / IFAM 1448</strain>
    </source>
</reference>
<dbReference type="Proteomes" id="UP000006860">
    <property type="component" value="Chromosome"/>
</dbReference>
<feature type="transmembrane region" description="Helical" evidence="2">
    <location>
        <begin position="1122"/>
        <end position="1139"/>
    </location>
</feature>
<keyword evidence="4" id="KW-1185">Reference proteome</keyword>
<dbReference type="RefSeq" id="WP_013627599.1">
    <property type="nucleotide sequence ID" value="NC_015174.1"/>
</dbReference>
<organism evidence="3 4">
    <name type="scientific">Rubinisphaera brasiliensis (strain ATCC 49424 / DSM 5305 / JCM 21570 / IAM 15109 / NBRC 103401 / IFAM 1448)</name>
    <name type="common">Planctomyces brasiliensis</name>
    <dbReference type="NCBI Taxonomy" id="756272"/>
    <lineage>
        <taxon>Bacteria</taxon>
        <taxon>Pseudomonadati</taxon>
        <taxon>Planctomycetota</taxon>
        <taxon>Planctomycetia</taxon>
        <taxon>Planctomycetales</taxon>
        <taxon>Planctomycetaceae</taxon>
        <taxon>Rubinisphaera</taxon>
    </lineage>
</organism>
<dbReference type="HOGENOM" id="CLU_273842_0_0_0"/>
<evidence type="ECO:0000313" key="3">
    <source>
        <dbReference type="EMBL" id="ADY58866.1"/>
    </source>
</evidence>
<gene>
    <name evidence="3" type="ordered locus">Plabr_1253</name>
</gene>
<feature type="compositionally biased region" description="Acidic residues" evidence="1">
    <location>
        <begin position="20"/>
        <end position="38"/>
    </location>
</feature>
<proteinExistence type="predicted"/>
<evidence type="ECO:0000256" key="1">
    <source>
        <dbReference type="SAM" id="MobiDB-lite"/>
    </source>
</evidence>
<sequence>MPASSAAPSSASAENGSESGSEDPPAEEDSEEVKDDDETQRVVERLIYVPYEKLNELFSRAAKVVISYEEYRKLLEKAASQPPAVETDEPALITKAHYDATIRGDVAEVTATLDCNVLKKQWAEIPVQFGSAAVGELSVDGDAQVFLRGVGEGSYRLLFAKAGQVKVTLKLVAAVERSPAGPQLKLTVPPVGITTFSLTVPKADYEISVAPRNIPVKDQPDQKEGTTSKTVSLGATERVTASWTPQTSERPEMDLLTTVDNALEISIRDGLVHTSAKLKYQILRGELKTLQVAVPKGQRILDVTCSTRMQGWTVKEEENRQVIEVELLSGASDNVTLNVTTEQALTEELLRLGGLSNDGATRGIHALDVTREQGTLTVSHGNELTLVVANQAGLIRTETAKEANRLSFRYFTPSFQFAVKTEPLQAILDVQHGAYLTFREQRLELDARLSYTIRRAGIFHLDLELPEGFTLTRVDCPQMAEYQHDKESRKLSIVLKESTEGTLSLRLLGHLPRPSADDGQEFHPLPIVRPLDVRQEDGRIGVYAIDAFELVTDEENIESAQSISVGQLDVRMADARPQAAWKFQTRPVTIPIKTIRRPTRMTAKTASRVQVESGGLQVVTEVHYDIQYAGVEHFRIAVPAEVSDRVQIEVVGGGDTPILQKSPEAAGKDSDEAEEAEEDRDGEAAGEAAKVDKPEFVIWSIQTQRPVSGRQRFKITYDVPLAGAESTNESAEATESEEAVEAAAEGDAAKPAADTSRQPSVAELLETIALVHPLGLKERDENDPELLRSSGEVLVQVDPVLAVQMKAVGAGVEPIDVRELTMLPTSGQQAYRYPFLNADDPVRLELAISRFEVEAVVSTVVSRMLAEYVIGMSDDMAVRVRMKIKSSQRQRLQLQLPAGAEPMQVAVNGEPRQLQKGAEEVNSPYVNYFVNVSRPGSSEEEFLLSLQYLSETQALSRTVPRGGMQLRLPQLLTAGGNPAVVQQTRGVVWLPDAYVPVTVDTPFERMRDVRGQLLIGGMPADNDLANSQQSWIGDSSASGLEFPTDGRPFVFETVGAAETLELSYWNRFVVTALLTLTLLVIALILLRTGWENKLLVLIVAGTLLTILLQFEPAVARQGFHEARYGLIALALIWMIHGLFQLSRCCTPQTAGKSVDTEVTSLGMPPSIHDDNDSPHPPNPS</sequence>
<dbReference type="AlphaFoldDB" id="F0SMP7"/>
<name>F0SMP7_RUBBR</name>
<feature type="compositionally biased region" description="Acidic residues" evidence="1">
    <location>
        <begin position="671"/>
        <end position="681"/>
    </location>
</feature>
<feature type="transmembrane region" description="Helical" evidence="2">
    <location>
        <begin position="1064"/>
        <end position="1086"/>
    </location>
</feature>
<dbReference type="EMBL" id="CP002546">
    <property type="protein sequence ID" value="ADY58866.1"/>
    <property type="molecule type" value="Genomic_DNA"/>
</dbReference>
<feature type="compositionally biased region" description="Low complexity" evidence="1">
    <location>
        <begin position="1"/>
        <end position="19"/>
    </location>
</feature>
<keyword evidence="2" id="KW-0472">Membrane</keyword>